<organism evidence="1">
    <name type="scientific">Aeromonas salmonicida subsp. salmonicida</name>
    <dbReference type="NCBI Taxonomy" id="29491"/>
    <lineage>
        <taxon>Bacteria</taxon>
        <taxon>Pseudomonadati</taxon>
        <taxon>Pseudomonadota</taxon>
        <taxon>Gammaproteobacteria</taxon>
        <taxon>Aeromonadales</taxon>
        <taxon>Aeromonadaceae</taxon>
        <taxon>Aeromonas</taxon>
    </lineage>
</organism>
<geneLocation type="plasmid" evidence="1">
    <name>pAsaXI</name>
</geneLocation>
<reference evidence="1" key="1">
    <citation type="journal article" date="2017" name="Front. Genet.">
        <title>The Role for the Small Cryptic Plasmids As Moldable Vectors for Genetic Innovation in Aeromonas salmonicida subsp. salmonicida.</title>
        <authorList>
            <person name="Attere S.A."/>
            <person name="Vincent A.T."/>
            <person name="Paccaud M."/>
            <person name="Frenette M."/>
            <person name="Charette S.J."/>
        </authorList>
    </citation>
    <scope>NUCLEOTIDE SEQUENCE</scope>
    <source>
        <strain evidence="1">2004-208</strain>
        <plasmid evidence="1">pAsaXI</plasmid>
    </source>
</reference>
<accession>A0A151KE31</accession>
<dbReference type="EMBL" id="MF621617">
    <property type="protein sequence ID" value="AVE26308.1"/>
    <property type="molecule type" value="Genomic_DNA"/>
</dbReference>
<keyword evidence="1" id="KW-0614">Plasmid</keyword>
<sequence length="209" mass="23844">MKAIIPLLLALIPLIYIYLKHYAKKANGIVQANLALERLDAQLTSESWWGAKNEFNTLTLNSLKYPEMILYMEKLPVTKRNTRCVSYMKLISVLDELERIPNDVLLSNQDKFDVSSMEMDCLFNKLWKDFDIKAINEDIIAAKIDIVLSIAQSILYFARNGETTQAKRAIMRAGGDEPPLETMHLREEAASVVEFFLLELSSIKKLTAN</sequence>
<protein>
    <submittedName>
        <fullName evidence="1">Uncharacterized protein</fullName>
    </submittedName>
</protein>
<dbReference type="RefSeq" id="WP_005321764.1">
    <property type="nucleotide sequence ID" value="NZ_CDDW01000046.1"/>
</dbReference>
<dbReference type="AlphaFoldDB" id="A0A151KE31"/>
<evidence type="ECO:0000313" key="1">
    <source>
        <dbReference type="EMBL" id="AVE26308.1"/>
    </source>
</evidence>
<name>A0A151KE31_AERSS</name>
<proteinExistence type="predicted"/>